<protein>
    <submittedName>
        <fullName evidence="1">Uncharacterized protein</fullName>
    </submittedName>
</protein>
<sequence length="69" mass="8153">EVEFRLVFRALSPKFKILTIPDVLVHWKSYKHDFTKKHDCHKLYAKSHTNRVSIDFSCIVLEIQNTGHS</sequence>
<comment type="caution">
    <text evidence="1">The sequence shown here is derived from an EMBL/GenBank/DDBJ whole genome shotgun (WGS) entry which is preliminary data.</text>
</comment>
<name>A0A426X0Q8_ENSVE</name>
<gene>
    <name evidence="1" type="ORF">B296_00058957</name>
</gene>
<dbReference type="Proteomes" id="UP000287651">
    <property type="component" value="Unassembled WGS sequence"/>
</dbReference>
<proteinExistence type="predicted"/>
<organism evidence="1 2">
    <name type="scientific">Ensete ventricosum</name>
    <name type="common">Abyssinian banana</name>
    <name type="synonym">Musa ensete</name>
    <dbReference type="NCBI Taxonomy" id="4639"/>
    <lineage>
        <taxon>Eukaryota</taxon>
        <taxon>Viridiplantae</taxon>
        <taxon>Streptophyta</taxon>
        <taxon>Embryophyta</taxon>
        <taxon>Tracheophyta</taxon>
        <taxon>Spermatophyta</taxon>
        <taxon>Magnoliopsida</taxon>
        <taxon>Liliopsida</taxon>
        <taxon>Zingiberales</taxon>
        <taxon>Musaceae</taxon>
        <taxon>Ensete</taxon>
    </lineage>
</organism>
<dbReference type="AlphaFoldDB" id="A0A426X0Q8"/>
<evidence type="ECO:0000313" key="2">
    <source>
        <dbReference type="Proteomes" id="UP000287651"/>
    </source>
</evidence>
<accession>A0A426X0Q8</accession>
<reference evidence="1 2" key="1">
    <citation type="journal article" date="2014" name="Agronomy (Basel)">
        <title>A Draft Genome Sequence for Ensete ventricosum, the Drought-Tolerant Tree Against Hunger.</title>
        <authorList>
            <person name="Harrison J."/>
            <person name="Moore K.A."/>
            <person name="Paszkiewicz K."/>
            <person name="Jones T."/>
            <person name="Grant M."/>
            <person name="Ambacheew D."/>
            <person name="Muzemil S."/>
            <person name="Studholme D.J."/>
        </authorList>
    </citation>
    <scope>NUCLEOTIDE SEQUENCE [LARGE SCALE GENOMIC DNA]</scope>
</reference>
<feature type="non-terminal residue" evidence="1">
    <location>
        <position position="1"/>
    </location>
</feature>
<dbReference type="EMBL" id="AMZH03030036">
    <property type="protein sequence ID" value="RRT33053.1"/>
    <property type="molecule type" value="Genomic_DNA"/>
</dbReference>
<evidence type="ECO:0000313" key="1">
    <source>
        <dbReference type="EMBL" id="RRT33053.1"/>
    </source>
</evidence>